<dbReference type="RefSeq" id="WP_406752341.1">
    <property type="nucleotide sequence ID" value="NZ_JBEWZH010000019.1"/>
</dbReference>
<proteinExistence type="predicted"/>
<evidence type="ECO:0008006" key="3">
    <source>
        <dbReference type="Google" id="ProtNLM"/>
    </source>
</evidence>
<dbReference type="Proteomes" id="UP001623558">
    <property type="component" value="Unassembled WGS sequence"/>
</dbReference>
<organism evidence="1 2">
    <name type="scientific">Aquirufa salirivi</name>
    <dbReference type="NCBI Taxonomy" id="3104729"/>
    <lineage>
        <taxon>Bacteria</taxon>
        <taxon>Pseudomonadati</taxon>
        <taxon>Bacteroidota</taxon>
        <taxon>Cytophagia</taxon>
        <taxon>Cytophagales</taxon>
        <taxon>Flectobacillaceae</taxon>
        <taxon>Aquirufa</taxon>
    </lineage>
</organism>
<accession>A0ABW8RXC1</accession>
<evidence type="ECO:0000313" key="2">
    <source>
        <dbReference type="Proteomes" id="UP001623558"/>
    </source>
</evidence>
<dbReference type="EMBL" id="JBEWZH010000019">
    <property type="protein sequence ID" value="MFL0163401.1"/>
    <property type="molecule type" value="Genomic_DNA"/>
</dbReference>
<sequence>AYGNTVTGFDASSNNITVSTSLSGAITGLSGTNKLNNAGDFSSGVASVSSLIYTGTAGTGTFTFTPATGGSVTSSNISFNSGVASRLLVSPISSFSAGTLQSLIVSLVDASGNLVNSNENGKITLSVKTGSGTILGTISVDILSGQNTITFTNWSYNKNESGVIISALASSSNTGNLHGKVGDSNSFLVSPGTPYKYFVTSTQSTTRAGSPFTVKVIAKDEFGNICTNMSSAQMIQFWGANKAPNGVDNPQAGLPSVTTFSTVVSNIMGESNKKLSNSIIANLFIATDKSAAHSAEFNLVQSSLNAFGSSFSVNFVNGEANAQLILVKTELAYLEAIKSTGTPSNSNVDKFSMQVTAADFSTFTYNLDPKQDAGKLISGFMTAIDTYGNTITNFNASLNPVTILVKLIVGGIVSDQKTVILNKSTDYVNGVAYFSILGNLFPNALSGSIQIAITPNVGTSVQSSIIVMVPSDTDGDSVSDEQELADKTDLNDGCSYLMSSFVMSKTSAGWKAM</sequence>
<name>A0ABW8RXC1_9BACT</name>
<feature type="non-terminal residue" evidence="1">
    <location>
        <position position="513"/>
    </location>
</feature>
<feature type="non-terminal residue" evidence="1">
    <location>
        <position position="1"/>
    </location>
</feature>
<protein>
    <recommendedName>
        <fullName evidence="3">Big-1 domain-containing protein</fullName>
    </recommendedName>
</protein>
<comment type="caution">
    <text evidence="1">The sequence shown here is derived from an EMBL/GenBank/DDBJ whole genome shotgun (WGS) entry which is preliminary data.</text>
</comment>
<gene>
    <name evidence="1" type="ORF">U0R11_13470</name>
</gene>
<keyword evidence="2" id="KW-1185">Reference proteome</keyword>
<evidence type="ECO:0000313" key="1">
    <source>
        <dbReference type="EMBL" id="MFL0163401.1"/>
    </source>
</evidence>
<reference evidence="1 2" key="1">
    <citation type="submission" date="2024-07" db="EMBL/GenBank/DDBJ databases">
        <authorList>
            <person name="Pitt A."/>
            <person name="Hahn M.W."/>
        </authorList>
    </citation>
    <scope>NUCLEOTIDE SEQUENCE [LARGE SCALE GENOMIC DNA]</scope>
    <source>
        <strain evidence="1 2">1-SAACH-A3</strain>
    </source>
</reference>